<protein>
    <recommendedName>
        <fullName evidence="1">Reverse transcriptase domain-containing protein</fullName>
    </recommendedName>
</protein>
<dbReference type="InterPro" id="IPR058912">
    <property type="entry name" value="HTH_animal"/>
</dbReference>
<dbReference type="PANTHER" id="PTHR21301:SF11">
    <property type="entry name" value="GIY-YIG DOMAIN-CONTAINING PROTEIN"/>
    <property type="match status" value="1"/>
</dbReference>
<reference evidence="3 4" key="1">
    <citation type="journal article" date="2014" name="Nat. Genet.">
        <title>Genome and transcriptome of the porcine whipworm Trichuris suis.</title>
        <authorList>
            <person name="Jex A.R."/>
            <person name="Nejsum P."/>
            <person name="Schwarz E.M."/>
            <person name="Hu L."/>
            <person name="Young N.D."/>
            <person name="Hall R.S."/>
            <person name="Korhonen P.K."/>
            <person name="Liao S."/>
            <person name="Thamsborg S."/>
            <person name="Xia J."/>
            <person name="Xu P."/>
            <person name="Wang S."/>
            <person name="Scheerlinck J.P."/>
            <person name="Hofmann A."/>
            <person name="Sternberg P.W."/>
            <person name="Wang J."/>
            <person name="Gasser R.B."/>
        </authorList>
    </citation>
    <scope>NUCLEOTIDE SEQUENCE [LARGE SCALE GENOMIC DNA]</scope>
    <source>
        <strain evidence="3">DCEP-RM93F</strain>
        <strain evidence="2">DCEP-RM93M</strain>
    </source>
</reference>
<dbReference type="CDD" id="cd00304">
    <property type="entry name" value="RT_like"/>
    <property type="match status" value="1"/>
</dbReference>
<dbReference type="EMBL" id="KL363185">
    <property type="protein sequence ID" value="KFD58240.1"/>
    <property type="molecule type" value="Genomic_DNA"/>
</dbReference>
<feature type="domain" description="Reverse transcriptase" evidence="1">
    <location>
        <begin position="1"/>
        <end position="259"/>
    </location>
</feature>
<dbReference type="Pfam" id="PF00078">
    <property type="entry name" value="RVT_1"/>
    <property type="match status" value="1"/>
</dbReference>
<name>A0A085NM09_9BILA</name>
<proteinExistence type="predicted"/>
<gene>
    <name evidence="2" type="ORF">M513_01003</name>
    <name evidence="3" type="ORF">M514_01003</name>
</gene>
<dbReference type="Pfam" id="PF26215">
    <property type="entry name" value="HTH_animal"/>
    <property type="match status" value="1"/>
</dbReference>
<accession>A0A085NM09</accession>
<evidence type="ECO:0000313" key="2">
    <source>
        <dbReference type="EMBL" id="KFD58240.1"/>
    </source>
</evidence>
<dbReference type="InterPro" id="IPR000477">
    <property type="entry name" value="RT_dom"/>
</dbReference>
<dbReference type="AlphaFoldDB" id="A0A085NM09"/>
<evidence type="ECO:0000313" key="4">
    <source>
        <dbReference type="Proteomes" id="UP000030764"/>
    </source>
</evidence>
<keyword evidence="4" id="KW-1185">Reference proteome</keyword>
<dbReference type="Proteomes" id="UP000030758">
    <property type="component" value="Unassembled WGS sequence"/>
</dbReference>
<evidence type="ECO:0000313" key="3">
    <source>
        <dbReference type="EMBL" id="KFD70505.1"/>
    </source>
</evidence>
<dbReference type="PROSITE" id="PS50878">
    <property type="entry name" value="RT_POL"/>
    <property type="match status" value="1"/>
</dbReference>
<dbReference type="PANTHER" id="PTHR21301">
    <property type="entry name" value="REVERSE TRANSCRIPTASE"/>
    <property type="match status" value="1"/>
</dbReference>
<evidence type="ECO:0000259" key="1">
    <source>
        <dbReference type="PROSITE" id="PS50878"/>
    </source>
</evidence>
<sequence>MQHGTLYDVRLLRTLASGLFSLFNPQHHAGTWLLLKEHHPRRESAVTNCTTFVEQILLFEISSNDILVSYDVEDLFASVPIPYTLNVLQELLYTDHTLPWRTKLSPFQIVQLVSFCMLEGNFFHFQGCFYRQKGGAPMGSPLSPVLAEVFTERLEDKAFSETDQNILPRLFKRYVDDIFVTTESGKEDTFLNFLNGLFPNTISFTTEKAVSGELPFLDSLVIRASERLKTSLYRKPTHSDRYLHFSSHHRRTVMTGVIQGMSRHAVDLCEPELVKIELNHIHKTFKENGYPSSLLHSVIQQTLANLHRPQKALLPAQESCSLITRG</sequence>
<dbReference type="Proteomes" id="UP000030764">
    <property type="component" value="Unassembled WGS sequence"/>
</dbReference>
<organism evidence="3">
    <name type="scientific">Trichuris suis</name>
    <name type="common">pig whipworm</name>
    <dbReference type="NCBI Taxonomy" id="68888"/>
    <lineage>
        <taxon>Eukaryota</taxon>
        <taxon>Metazoa</taxon>
        <taxon>Ecdysozoa</taxon>
        <taxon>Nematoda</taxon>
        <taxon>Enoplea</taxon>
        <taxon>Dorylaimia</taxon>
        <taxon>Trichinellida</taxon>
        <taxon>Trichuridae</taxon>
        <taxon>Trichuris</taxon>
    </lineage>
</organism>
<dbReference type="EMBL" id="KL367487">
    <property type="protein sequence ID" value="KFD70505.1"/>
    <property type="molecule type" value="Genomic_DNA"/>
</dbReference>